<dbReference type="SMART" id="SM01323">
    <property type="entry name" value="YajC"/>
    <property type="match status" value="1"/>
</dbReference>
<dbReference type="PANTHER" id="PTHR46499:SF1">
    <property type="entry name" value="QUEUINE TRNA-RIBOSYLTRANSFERASE"/>
    <property type="match status" value="1"/>
</dbReference>
<accession>A0A7R8WVG2</accession>
<dbReference type="Pfam" id="PF02699">
    <property type="entry name" value="YajC"/>
    <property type="match status" value="1"/>
</dbReference>
<dbReference type="GO" id="GO:0005829">
    <property type="term" value="C:cytosol"/>
    <property type="evidence" value="ECO:0007669"/>
    <property type="project" value="TreeGrafter"/>
</dbReference>
<sequence length="477" mass="52467">AGLCLARFHRAVAGLPHGLLAEVVPGFHDLPRYLEEFDDEHSRYSEGLDSREQHCLDAIGRMRGRAFFFVQATEEKQLCKRVVHGDPKISNILFDRRGIALTMIDLDTVGPGLLLQDIGDCLRSCCNPLGEDTKDEPLCEAELFGQFIRGYMEEDQNLWRAMVQFKLADKLLTRSTQCRARRGRLQTKHGVVQTPIFMPVGTQATVKAITPQNLKEIGAQIILGNTYHLYIRPGNTLIKDFGGLHGFMGWDKPILTDSGGFQIFSLKDLATITEEGAAFRSHLDGAKLFLSPEDAIAVQQDLGSDVMMCLDTCIPYPCTKEATLEATQLTSRWARRCRAAHENRDQLLFAIVQGGVFPDLRELSAQSLVEIGFDGYAIGGLSVGEEKQQMYDMTEATVPHFPTDHAVYLMGVGTPEDLVEGSGDKVVTRGGIIGTIAGLTDSVITLEIAKDVRVKVSRDAIAGSARTDKPVEAKKAS</sequence>
<dbReference type="InterPro" id="IPR004803">
    <property type="entry name" value="TGT"/>
</dbReference>
<keyword evidence="1" id="KW-0328">Glycosyltransferase</keyword>
<evidence type="ECO:0000256" key="3">
    <source>
        <dbReference type="ARBA" id="ARBA00022694"/>
    </source>
</evidence>
<feature type="domain" description="tRNA-guanine(15) transglycosylase-like" evidence="5">
    <location>
        <begin position="179"/>
        <end position="421"/>
    </location>
</feature>
<evidence type="ECO:0000259" key="5">
    <source>
        <dbReference type="Pfam" id="PF01702"/>
    </source>
</evidence>
<evidence type="ECO:0000313" key="6">
    <source>
        <dbReference type="EMBL" id="CAD7235245.1"/>
    </source>
</evidence>
<dbReference type="GO" id="GO:0008479">
    <property type="term" value="F:tRNA-guanosine(34) queuine transglycosylase activity"/>
    <property type="evidence" value="ECO:0007669"/>
    <property type="project" value="InterPro"/>
</dbReference>
<dbReference type="InterPro" id="IPR002616">
    <property type="entry name" value="tRNA_ribo_trans-like"/>
</dbReference>
<dbReference type="NCBIfam" id="TIGR00430">
    <property type="entry name" value="Q_tRNA_tgt"/>
    <property type="match status" value="1"/>
</dbReference>
<protein>
    <recommendedName>
        <fullName evidence="7">Queuine tRNA-ribosyltransferase</fullName>
    </recommendedName>
</protein>
<dbReference type="PANTHER" id="PTHR46499">
    <property type="entry name" value="QUEUINE TRNA-RIBOSYLTRANSFERASE"/>
    <property type="match status" value="1"/>
</dbReference>
<dbReference type="NCBIfam" id="TIGR00449">
    <property type="entry name" value="tgt_general"/>
    <property type="match status" value="1"/>
</dbReference>
<keyword evidence="2" id="KW-0808">Transferase</keyword>
<dbReference type="EMBL" id="OB671875">
    <property type="protein sequence ID" value="CAD7235245.1"/>
    <property type="molecule type" value="Genomic_DNA"/>
</dbReference>
<gene>
    <name evidence="6" type="ORF">CTOB1V02_LOCUS13061</name>
</gene>
<reference evidence="6" key="1">
    <citation type="submission" date="2020-11" db="EMBL/GenBank/DDBJ databases">
        <authorList>
            <person name="Tran Van P."/>
        </authorList>
    </citation>
    <scope>NUCLEOTIDE SEQUENCE</scope>
</reference>
<name>A0A7R8WVG2_9CRUS</name>
<organism evidence="6">
    <name type="scientific">Cyprideis torosa</name>
    <dbReference type="NCBI Taxonomy" id="163714"/>
    <lineage>
        <taxon>Eukaryota</taxon>
        <taxon>Metazoa</taxon>
        <taxon>Ecdysozoa</taxon>
        <taxon>Arthropoda</taxon>
        <taxon>Crustacea</taxon>
        <taxon>Oligostraca</taxon>
        <taxon>Ostracoda</taxon>
        <taxon>Podocopa</taxon>
        <taxon>Podocopida</taxon>
        <taxon>Cytherocopina</taxon>
        <taxon>Cytheroidea</taxon>
        <taxon>Cytherideidae</taxon>
        <taxon>Cyprideis</taxon>
    </lineage>
</organism>
<dbReference type="InterPro" id="IPR002575">
    <property type="entry name" value="Aminoglycoside_PTrfase"/>
</dbReference>
<dbReference type="InterPro" id="IPR011009">
    <property type="entry name" value="Kinase-like_dom_sf"/>
</dbReference>
<dbReference type="SUPFAM" id="SSF51713">
    <property type="entry name" value="tRNA-guanine transglycosylase"/>
    <property type="match status" value="1"/>
</dbReference>
<evidence type="ECO:0000256" key="2">
    <source>
        <dbReference type="ARBA" id="ARBA00022679"/>
    </source>
</evidence>
<feature type="domain" description="Aminoglycoside phosphotransferase" evidence="4">
    <location>
        <begin position="5"/>
        <end position="131"/>
    </location>
</feature>
<dbReference type="Pfam" id="PF01702">
    <property type="entry name" value="TGT"/>
    <property type="match status" value="1"/>
</dbReference>
<proteinExistence type="predicted"/>
<feature type="non-terminal residue" evidence="6">
    <location>
        <position position="477"/>
    </location>
</feature>
<dbReference type="Pfam" id="PF01636">
    <property type="entry name" value="APH"/>
    <property type="match status" value="1"/>
</dbReference>
<keyword evidence="3" id="KW-0819">tRNA processing</keyword>
<dbReference type="InterPro" id="IPR003849">
    <property type="entry name" value="Preprotein_translocase_YajC"/>
</dbReference>
<evidence type="ECO:0000256" key="1">
    <source>
        <dbReference type="ARBA" id="ARBA00022676"/>
    </source>
</evidence>
<dbReference type="Gene3D" id="3.20.20.105">
    <property type="entry name" value="Queuine tRNA-ribosyltransferase-like"/>
    <property type="match status" value="1"/>
</dbReference>
<dbReference type="AlphaFoldDB" id="A0A7R8WVG2"/>
<dbReference type="InterPro" id="IPR036511">
    <property type="entry name" value="TGT-like_sf"/>
</dbReference>
<dbReference type="InterPro" id="IPR050076">
    <property type="entry name" value="ArchSynthase1/Queuine_TRR"/>
</dbReference>
<evidence type="ECO:0008006" key="7">
    <source>
        <dbReference type="Google" id="ProtNLM"/>
    </source>
</evidence>
<dbReference type="SUPFAM" id="SSF56112">
    <property type="entry name" value="Protein kinase-like (PK-like)"/>
    <property type="match status" value="1"/>
</dbReference>
<dbReference type="GO" id="GO:0008616">
    <property type="term" value="P:tRNA queuosine(34) biosynthetic process"/>
    <property type="evidence" value="ECO:0007669"/>
    <property type="project" value="TreeGrafter"/>
</dbReference>
<evidence type="ECO:0000259" key="4">
    <source>
        <dbReference type="Pfam" id="PF01636"/>
    </source>
</evidence>
<dbReference type="OrthoDB" id="10249838at2759"/>